<comment type="caution">
    <text evidence="2">The sequence shown here is derived from an EMBL/GenBank/DDBJ whole genome shotgun (WGS) entry which is preliminary data.</text>
</comment>
<organism evidence="2 3">
    <name type="scientific">Macrophomina phaseolina</name>
    <dbReference type="NCBI Taxonomy" id="35725"/>
    <lineage>
        <taxon>Eukaryota</taxon>
        <taxon>Fungi</taxon>
        <taxon>Dikarya</taxon>
        <taxon>Ascomycota</taxon>
        <taxon>Pezizomycotina</taxon>
        <taxon>Dothideomycetes</taxon>
        <taxon>Dothideomycetes incertae sedis</taxon>
        <taxon>Botryosphaeriales</taxon>
        <taxon>Botryosphaeriaceae</taxon>
        <taxon>Macrophomina</taxon>
    </lineage>
</organism>
<dbReference type="PANTHER" id="PTHR33339">
    <property type="entry name" value="LYSM DOMAIN-CONTAINING PROTEIN"/>
    <property type="match status" value="1"/>
</dbReference>
<keyword evidence="3" id="KW-1185">Reference proteome</keyword>
<dbReference type="EMBL" id="JAGTJR010000010">
    <property type="protein sequence ID" value="KAH7053296.1"/>
    <property type="molecule type" value="Genomic_DNA"/>
</dbReference>
<evidence type="ECO:0000259" key="1">
    <source>
        <dbReference type="Pfam" id="PF25278"/>
    </source>
</evidence>
<sequence length="362" mass="39294">MNDWTAYNITPTQSNNIQTLAASFGAPNFFCGLDNFCNAGQPCLPIKLPAWYLMVAIQNWNSYMNSLNTAITFASSIMSMKLPAIVADFYPDAKDDVTPLKNFVRMFSTVLSIVPFTGPVSTAASAASSGLSFLAGQLQAPEAPNLFVSWSNIASSLAEVVQQYQGAVADSIQKTIDAQVNTTGGINEIVAGGRFLGVSQNFTQADLQDAVTSVIETFAIGLTLQAKKIFIYRDMYTNGETECQPSPVKGWVQYCVVDPGSGNTVYYYLLYIDGDGNNPWAFDEADLMVNKYGLVQSQFLELPTHCFDQNNKTQLAFPFTDGALPLSAWTPCVFNLQVCDAPSYTDGTKGIGDICKEQGLDI</sequence>
<dbReference type="PANTHER" id="PTHR33339:SF1">
    <property type="entry name" value="LYSM DOMAIN-CONTAINING PROTEIN"/>
    <property type="match status" value="1"/>
</dbReference>
<name>A0ABQ8GH01_9PEZI</name>
<protein>
    <recommendedName>
        <fullName evidence="1">DUF7872 domain-containing protein</fullName>
    </recommendedName>
</protein>
<accession>A0ABQ8GH01</accession>
<dbReference type="Pfam" id="PF25278">
    <property type="entry name" value="DUF7872"/>
    <property type="match status" value="1"/>
</dbReference>
<evidence type="ECO:0000313" key="3">
    <source>
        <dbReference type="Proteomes" id="UP000774617"/>
    </source>
</evidence>
<feature type="domain" description="DUF7872" evidence="1">
    <location>
        <begin position="143"/>
        <end position="343"/>
    </location>
</feature>
<evidence type="ECO:0000313" key="2">
    <source>
        <dbReference type="EMBL" id="KAH7053296.1"/>
    </source>
</evidence>
<gene>
    <name evidence="2" type="ORF">B0J12DRAFT_718482</name>
</gene>
<dbReference type="Proteomes" id="UP000774617">
    <property type="component" value="Unassembled WGS sequence"/>
</dbReference>
<proteinExistence type="predicted"/>
<reference evidence="2 3" key="1">
    <citation type="journal article" date="2021" name="Nat. Commun.">
        <title>Genetic determinants of endophytism in the Arabidopsis root mycobiome.</title>
        <authorList>
            <person name="Mesny F."/>
            <person name="Miyauchi S."/>
            <person name="Thiergart T."/>
            <person name="Pickel B."/>
            <person name="Atanasova L."/>
            <person name="Karlsson M."/>
            <person name="Huettel B."/>
            <person name="Barry K.W."/>
            <person name="Haridas S."/>
            <person name="Chen C."/>
            <person name="Bauer D."/>
            <person name="Andreopoulos W."/>
            <person name="Pangilinan J."/>
            <person name="LaButti K."/>
            <person name="Riley R."/>
            <person name="Lipzen A."/>
            <person name="Clum A."/>
            <person name="Drula E."/>
            <person name="Henrissat B."/>
            <person name="Kohler A."/>
            <person name="Grigoriev I.V."/>
            <person name="Martin F.M."/>
            <person name="Hacquard S."/>
        </authorList>
    </citation>
    <scope>NUCLEOTIDE SEQUENCE [LARGE SCALE GENOMIC DNA]</scope>
    <source>
        <strain evidence="2 3">MPI-SDFR-AT-0080</strain>
    </source>
</reference>
<dbReference type="InterPro" id="IPR057194">
    <property type="entry name" value="DUF7872"/>
</dbReference>